<dbReference type="SFLD" id="SFLDG01129">
    <property type="entry name" value="C1.5:_HAD__Beta-PGM__Phosphata"/>
    <property type="match status" value="1"/>
</dbReference>
<dbReference type="RefSeq" id="WP_123197158.1">
    <property type="nucleotide sequence ID" value="NZ_QICB01000001.1"/>
</dbReference>
<dbReference type="NCBIfam" id="TIGR01549">
    <property type="entry name" value="HAD-SF-IA-v1"/>
    <property type="match status" value="1"/>
</dbReference>
<dbReference type="PANTHER" id="PTHR43434:SF26">
    <property type="entry name" value="PYROPHOSPHATASE PPAX"/>
    <property type="match status" value="1"/>
</dbReference>
<name>A0A3N0AH17_9ACTN</name>
<gene>
    <name evidence="6" type="ORF">DMP07_00210</name>
</gene>
<comment type="similarity">
    <text evidence="1">Belongs to the HAD-like hydrolase superfamily. CbbY/CbbZ/Gph/YieH family.</text>
</comment>
<keyword evidence="2" id="KW-0418">Kinase</keyword>
<dbReference type="FunFam" id="3.40.50.1000:FF:000022">
    <property type="entry name" value="Phosphoglycolate phosphatase"/>
    <property type="match status" value="1"/>
</dbReference>
<dbReference type="InterPro" id="IPR041492">
    <property type="entry name" value="HAD_2"/>
</dbReference>
<dbReference type="Gene3D" id="3.40.50.1000">
    <property type="entry name" value="HAD superfamily/HAD-like"/>
    <property type="match status" value="1"/>
</dbReference>
<accession>A0A3N0AH17</accession>
<organism evidence="6 7">
    <name type="scientific">Slackia faecicanis</name>
    <dbReference type="NCBI Taxonomy" id="255723"/>
    <lineage>
        <taxon>Bacteria</taxon>
        <taxon>Bacillati</taxon>
        <taxon>Actinomycetota</taxon>
        <taxon>Coriobacteriia</taxon>
        <taxon>Eggerthellales</taxon>
        <taxon>Eggerthellaceae</taxon>
        <taxon>Slackia</taxon>
    </lineage>
</organism>
<dbReference type="AlphaFoldDB" id="A0A3N0AH17"/>
<evidence type="ECO:0000256" key="1">
    <source>
        <dbReference type="ARBA" id="ARBA00006171"/>
    </source>
</evidence>
<evidence type="ECO:0000313" key="7">
    <source>
        <dbReference type="Proteomes" id="UP000267368"/>
    </source>
</evidence>
<dbReference type="PRINTS" id="PR00413">
    <property type="entry name" value="HADHALOGNASE"/>
</dbReference>
<keyword evidence="2" id="KW-0829">Tyrosine-protein kinase</keyword>
<dbReference type="GO" id="GO:0004713">
    <property type="term" value="F:protein tyrosine kinase activity"/>
    <property type="evidence" value="ECO:0007669"/>
    <property type="project" value="UniProtKB-KW"/>
</dbReference>
<dbReference type="NCBIfam" id="TIGR01509">
    <property type="entry name" value="HAD-SF-IA-v3"/>
    <property type="match status" value="1"/>
</dbReference>
<dbReference type="GO" id="GO:0006281">
    <property type="term" value="P:DNA repair"/>
    <property type="evidence" value="ECO:0007669"/>
    <property type="project" value="TreeGrafter"/>
</dbReference>
<sequence length="218" mass="23673">MPVLQAVLFDNDGTLVDTHDLLLDSFRHATRSVLGEAIPDARLMAKVGQPLAVQMWDFTDDADVHDELLRVYRAYNESVHDDRISLFPGTREALERMRDAGMTLGVVTSKMHRLAAHGLDVLGIAELFDCVVGADDCERHKPDPDPVTLGARLIGADPARCAYVGDSPFDIQAGNAAGMLTAAVTWGMFDEGVLRAENPGLMCGDFGGLARILIERGR</sequence>
<dbReference type="GO" id="GO:0008967">
    <property type="term" value="F:phosphoglycolate phosphatase activity"/>
    <property type="evidence" value="ECO:0007669"/>
    <property type="project" value="TreeGrafter"/>
</dbReference>
<dbReference type="Gene3D" id="1.10.150.240">
    <property type="entry name" value="Putative phosphatase, domain 2"/>
    <property type="match status" value="1"/>
</dbReference>
<comment type="catalytic activity">
    <reaction evidence="3">
        <text>L-tyrosyl-[protein] + ATP = O-phospho-L-tyrosyl-[protein] + ADP + H(+)</text>
        <dbReference type="Rhea" id="RHEA:10596"/>
        <dbReference type="Rhea" id="RHEA-COMP:10136"/>
        <dbReference type="Rhea" id="RHEA-COMP:20101"/>
        <dbReference type="ChEBI" id="CHEBI:15378"/>
        <dbReference type="ChEBI" id="CHEBI:30616"/>
        <dbReference type="ChEBI" id="CHEBI:46858"/>
        <dbReference type="ChEBI" id="CHEBI:61978"/>
        <dbReference type="ChEBI" id="CHEBI:456216"/>
    </reaction>
    <physiologicalReaction direction="left-to-right" evidence="3">
        <dbReference type="Rhea" id="RHEA:10597"/>
    </physiologicalReaction>
</comment>
<dbReference type="InterPro" id="IPR006439">
    <property type="entry name" value="HAD-SF_hydro_IA"/>
</dbReference>
<evidence type="ECO:0000256" key="4">
    <source>
        <dbReference type="ARBA" id="ARBA00069527"/>
    </source>
</evidence>
<evidence type="ECO:0000313" key="6">
    <source>
        <dbReference type="EMBL" id="RNL21316.1"/>
    </source>
</evidence>
<dbReference type="EMBL" id="QICB01000001">
    <property type="protein sequence ID" value="RNL21316.1"/>
    <property type="molecule type" value="Genomic_DNA"/>
</dbReference>
<evidence type="ECO:0000256" key="2">
    <source>
        <dbReference type="ARBA" id="ARBA00023137"/>
    </source>
</evidence>
<reference evidence="7" key="1">
    <citation type="submission" date="2018-05" db="EMBL/GenBank/DDBJ databases">
        <title>Genome Sequencing of selected type strains of the family Eggerthellaceae.</title>
        <authorList>
            <person name="Danylec N."/>
            <person name="Stoll D.A."/>
            <person name="Doetsch A."/>
            <person name="Huch M."/>
        </authorList>
    </citation>
    <scope>NUCLEOTIDE SEQUENCE [LARGE SCALE GENOMIC DNA]</scope>
    <source>
        <strain evidence="7">DSM 17537</strain>
    </source>
</reference>
<dbReference type="Pfam" id="PF13419">
    <property type="entry name" value="HAD_2"/>
    <property type="match status" value="1"/>
</dbReference>
<proteinExistence type="inferred from homology"/>
<dbReference type="GO" id="GO:0005829">
    <property type="term" value="C:cytosol"/>
    <property type="evidence" value="ECO:0007669"/>
    <property type="project" value="TreeGrafter"/>
</dbReference>
<dbReference type="OrthoDB" id="9797743at2"/>
<evidence type="ECO:0000256" key="3">
    <source>
        <dbReference type="ARBA" id="ARBA00050405"/>
    </source>
</evidence>
<dbReference type="InterPro" id="IPR036412">
    <property type="entry name" value="HAD-like_sf"/>
</dbReference>
<dbReference type="PANTHER" id="PTHR43434">
    <property type="entry name" value="PHOSPHOGLYCOLATE PHOSPHATASE"/>
    <property type="match status" value="1"/>
</dbReference>
<dbReference type="Proteomes" id="UP000267368">
    <property type="component" value="Unassembled WGS sequence"/>
</dbReference>
<dbReference type="InterPro" id="IPR050155">
    <property type="entry name" value="HAD-like_hydrolase_sf"/>
</dbReference>
<dbReference type="SFLD" id="SFLDG01135">
    <property type="entry name" value="C1.5.6:_HAD__Beta-PGM__Phospha"/>
    <property type="match status" value="1"/>
</dbReference>
<dbReference type="InterPro" id="IPR023198">
    <property type="entry name" value="PGP-like_dom2"/>
</dbReference>
<dbReference type="InterPro" id="IPR023214">
    <property type="entry name" value="HAD_sf"/>
</dbReference>
<keyword evidence="6" id="KW-0378">Hydrolase</keyword>
<protein>
    <recommendedName>
        <fullName evidence="4">Tyrosine-protein kinase PtkA</fullName>
    </recommendedName>
    <alternativeName>
        <fullName evidence="5">Protein tyrosine kinase A</fullName>
    </alternativeName>
</protein>
<evidence type="ECO:0000256" key="5">
    <source>
        <dbReference type="ARBA" id="ARBA00080335"/>
    </source>
</evidence>
<keyword evidence="7" id="KW-1185">Reference proteome</keyword>
<dbReference type="SUPFAM" id="SSF56784">
    <property type="entry name" value="HAD-like"/>
    <property type="match status" value="1"/>
</dbReference>
<comment type="caution">
    <text evidence="6">The sequence shown here is derived from an EMBL/GenBank/DDBJ whole genome shotgun (WGS) entry which is preliminary data.</text>
</comment>
<dbReference type="SFLD" id="SFLDS00003">
    <property type="entry name" value="Haloacid_Dehalogenase"/>
    <property type="match status" value="1"/>
</dbReference>
<keyword evidence="2" id="KW-0808">Transferase</keyword>